<dbReference type="EMBL" id="JARKIF010000006">
    <property type="protein sequence ID" value="KAJ7636246.1"/>
    <property type="molecule type" value="Genomic_DNA"/>
</dbReference>
<gene>
    <name evidence="3" type="ORF">FB45DRAFT_1055718</name>
</gene>
<name>A0AAD7C105_9AGAR</name>
<dbReference type="SMART" id="SM00225">
    <property type="entry name" value="BTB"/>
    <property type="match status" value="1"/>
</dbReference>
<organism evidence="3 4">
    <name type="scientific">Roridomyces roridus</name>
    <dbReference type="NCBI Taxonomy" id="1738132"/>
    <lineage>
        <taxon>Eukaryota</taxon>
        <taxon>Fungi</taxon>
        <taxon>Dikarya</taxon>
        <taxon>Basidiomycota</taxon>
        <taxon>Agaricomycotina</taxon>
        <taxon>Agaricomycetes</taxon>
        <taxon>Agaricomycetidae</taxon>
        <taxon>Agaricales</taxon>
        <taxon>Marasmiineae</taxon>
        <taxon>Mycenaceae</taxon>
        <taxon>Roridomyces</taxon>
    </lineage>
</organism>
<sequence>MSDSPSTNIPTDPPAFQPSHPLDKAAGADTILRSSDGVDFYVHRAILSLVSPVFETMFRLPQPNASNSERLDIPVVDVSETSIALDRALRFFYPGTQPDPKTLEELGEAIDVLMKYDVQCQVPLLKRYLADYHASSPLSVYAIAVKHEWKDAAVKAAREFLKQPLRFSGDRPRELDGITSSAYHNLLEYHYSCGEVARNKMASPTWLTLPTNITTYCTCEKAPAPITLDNLTIKVSAWFHKFLTDTSDILARCPGLNVTDASSLNAAMVHPGKCGHCQQFDLLHFATALLPEQIQAELDEVELKF</sequence>
<dbReference type="InterPro" id="IPR000210">
    <property type="entry name" value="BTB/POZ_dom"/>
</dbReference>
<feature type="compositionally biased region" description="Polar residues" evidence="1">
    <location>
        <begin position="1"/>
        <end position="10"/>
    </location>
</feature>
<evidence type="ECO:0000256" key="1">
    <source>
        <dbReference type="SAM" id="MobiDB-lite"/>
    </source>
</evidence>
<dbReference type="AlphaFoldDB" id="A0AAD7C105"/>
<evidence type="ECO:0000313" key="4">
    <source>
        <dbReference type="Proteomes" id="UP001221142"/>
    </source>
</evidence>
<dbReference type="Proteomes" id="UP001221142">
    <property type="component" value="Unassembled WGS sequence"/>
</dbReference>
<protein>
    <recommendedName>
        <fullName evidence="2">BTB domain-containing protein</fullName>
    </recommendedName>
</protein>
<dbReference type="CDD" id="cd18186">
    <property type="entry name" value="BTB_POZ_ZBTB_KLHL-like"/>
    <property type="match status" value="1"/>
</dbReference>
<dbReference type="PROSITE" id="PS50097">
    <property type="entry name" value="BTB"/>
    <property type="match status" value="1"/>
</dbReference>
<dbReference type="InterPro" id="IPR011333">
    <property type="entry name" value="SKP1/BTB/POZ_sf"/>
</dbReference>
<feature type="region of interest" description="Disordered" evidence="1">
    <location>
        <begin position="1"/>
        <end position="23"/>
    </location>
</feature>
<comment type="caution">
    <text evidence="3">The sequence shown here is derived from an EMBL/GenBank/DDBJ whole genome shotgun (WGS) entry which is preliminary data.</text>
</comment>
<dbReference type="Gene3D" id="3.30.710.10">
    <property type="entry name" value="Potassium Channel Kv1.1, Chain A"/>
    <property type="match status" value="1"/>
</dbReference>
<dbReference type="SUPFAM" id="SSF54695">
    <property type="entry name" value="POZ domain"/>
    <property type="match status" value="1"/>
</dbReference>
<reference evidence="3" key="1">
    <citation type="submission" date="2023-03" db="EMBL/GenBank/DDBJ databases">
        <title>Massive genome expansion in bonnet fungi (Mycena s.s.) driven by repeated elements and novel gene families across ecological guilds.</title>
        <authorList>
            <consortium name="Lawrence Berkeley National Laboratory"/>
            <person name="Harder C.B."/>
            <person name="Miyauchi S."/>
            <person name="Viragh M."/>
            <person name="Kuo A."/>
            <person name="Thoen E."/>
            <person name="Andreopoulos B."/>
            <person name="Lu D."/>
            <person name="Skrede I."/>
            <person name="Drula E."/>
            <person name="Henrissat B."/>
            <person name="Morin E."/>
            <person name="Kohler A."/>
            <person name="Barry K."/>
            <person name="LaButti K."/>
            <person name="Morin E."/>
            <person name="Salamov A."/>
            <person name="Lipzen A."/>
            <person name="Mereny Z."/>
            <person name="Hegedus B."/>
            <person name="Baldrian P."/>
            <person name="Stursova M."/>
            <person name="Weitz H."/>
            <person name="Taylor A."/>
            <person name="Grigoriev I.V."/>
            <person name="Nagy L.G."/>
            <person name="Martin F."/>
            <person name="Kauserud H."/>
        </authorList>
    </citation>
    <scope>NUCLEOTIDE SEQUENCE</scope>
    <source>
        <strain evidence="3">9284</strain>
    </source>
</reference>
<accession>A0AAD7C105</accession>
<feature type="domain" description="BTB" evidence="2">
    <location>
        <begin position="28"/>
        <end position="101"/>
    </location>
</feature>
<evidence type="ECO:0000313" key="3">
    <source>
        <dbReference type="EMBL" id="KAJ7636246.1"/>
    </source>
</evidence>
<proteinExistence type="predicted"/>
<keyword evidence="4" id="KW-1185">Reference proteome</keyword>
<evidence type="ECO:0000259" key="2">
    <source>
        <dbReference type="PROSITE" id="PS50097"/>
    </source>
</evidence>
<dbReference type="Pfam" id="PF00651">
    <property type="entry name" value="BTB"/>
    <property type="match status" value="1"/>
</dbReference>